<gene>
    <name evidence="1" type="ORF">CDD82_2557</name>
</gene>
<dbReference type="GO" id="GO:0033499">
    <property type="term" value="P:galactose catabolic process via UDP-galactose, Leloir pathway"/>
    <property type="evidence" value="ECO:0007669"/>
    <property type="project" value="TreeGrafter"/>
</dbReference>
<dbReference type="GO" id="GO:0030246">
    <property type="term" value="F:carbohydrate binding"/>
    <property type="evidence" value="ECO:0007669"/>
    <property type="project" value="InterPro"/>
</dbReference>
<protein>
    <recommendedName>
        <fullName evidence="3">Aldose 1-epimerase</fullName>
    </recommendedName>
</protein>
<evidence type="ECO:0008006" key="3">
    <source>
        <dbReference type="Google" id="ProtNLM"/>
    </source>
</evidence>
<evidence type="ECO:0000313" key="2">
    <source>
        <dbReference type="Proteomes" id="UP000224854"/>
    </source>
</evidence>
<accession>A0A2C5ZHF7</accession>
<dbReference type="OrthoDB" id="274691at2759"/>
<dbReference type="PROSITE" id="PS00545">
    <property type="entry name" value="ALDOSE_1_EPIMERASE"/>
    <property type="match status" value="1"/>
</dbReference>
<dbReference type="InterPro" id="IPR011013">
    <property type="entry name" value="Gal_mutarotase_sf_dom"/>
</dbReference>
<sequence length="345" mass="36986">MANSPVTFLPLGALIQSFKIGDCNLVLGFPAQKDYDEHNSCYFGVTVGRVANRIENATLTGIGGKTWTLDANLDSHCLHGGSLGWSKRPWSGPFAVARTRIPGINHLANGRSVAYRLVSQHGDQGFPGTVETSVTYTTGTQAADDKGSGEVTVLAMELEARLTDHADETVINMTNHSYFNLSGAPTIDGTVVILPTRNHLPVAQSSSIPTGQPPEPYAALDTTQPFTMTPVGPRVDNCFTLAPDPAAVPIDTRSLPLALNLAAHHPDSGIHLEVLSTEPAFQFYTGDFVNVPSVNGAPPRGPRSGFCCEPGRFVNACNVPDWKSMTLLKKGDVYGARIVYRAWKD</sequence>
<evidence type="ECO:0000313" key="1">
    <source>
        <dbReference type="EMBL" id="PHH79162.1"/>
    </source>
</evidence>
<comment type="caution">
    <text evidence="1">The sequence shown here is derived from an EMBL/GenBank/DDBJ whole genome shotgun (WGS) entry which is preliminary data.</text>
</comment>
<reference evidence="1 2" key="1">
    <citation type="submission" date="2017-06" db="EMBL/GenBank/DDBJ databases">
        <title>Ant-infecting Ophiocordyceps genomes reveal a high diversity of potential behavioral manipulation genes and a possible major role for enterotoxins.</title>
        <authorList>
            <person name="De Bekker C."/>
            <person name="Evans H.C."/>
            <person name="Brachmann A."/>
            <person name="Hughes D.P."/>
        </authorList>
    </citation>
    <scope>NUCLEOTIDE SEQUENCE [LARGE SCALE GENOMIC DNA]</scope>
    <source>
        <strain evidence="1 2">1348a</strain>
    </source>
</reference>
<dbReference type="Proteomes" id="UP000224854">
    <property type="component" value="Unassembled WGS sequence"/>
</dbReference>
<keyword evidence="2" id="KW-1185">Reference proteome</keyword>
<dbReference type="Pfam" id="PF01263">
    <property type="entry name" value="Aldose_epim"/>
    <property type="match status" value="1"/>
</dbReference>
<dbReference type="GO" id="GO:0006006">
    <property type="term" value="P:glucose metabolic process"/>
    <property type="evidence" value="ECO:0007669"/>
    <property type="project" value="TreeGrafter"/>
</dbReference>
<dbReference type="InterPro" id="IPR018052">
    <property type="entry name" value="Ald1_epimerase_CS"/>
</dbReference>
<dbReference type="AlphaFoldDB" id="A0A2C5ZHF7"/>
<dbReference type="GO" id="GO:0004034">
    <property type="term" value="F:aldose 1-epimerase activity"/>
    <property type="evidence" value="ECO:0007669"/>
    <property type="project" value="TreeGrafter"/>
</dbReference>
<proteinExistence type="predicted"/>
<dbReference type="PANTHER" id="PTHR10091">
    <property type="entry name" value="ALDOSE-1-EPIMERASE"/>
    <property type="match status" value="1"/>
</dbReference>
<organism evidence="1 2">
    <name type="scientific">Ophiocordyceps australis</name>
    <dbReference type="NCBI Taxonomy" id="1399860"/>
    <lineage>
        <taxon>Eukaryota</taxon>
        <taxon>Fungi</taxon>
        <taxon>Dikarya</taxon>
        <taxon>Ascomycota</taxon>
        <taxon>Pezizomycotina</taxon>
        <taxon>Sordariomycetes</taxon>
        <taxon>Hypocreomycetidae</taxon>
        <taxon>Hypocreales</taxon>
        <taxon>Ophiocordycipitaceae</taxon>
        <taxon>Ophiocordyceps</taxon>
    </lineage>
</organism>
<dbReference type="PANTHER" id="PTHR10091:SF0">
    <property type="entry name" value="GALACTOSE MUTAROTASE"/>
    <property type="match status" value="1"/>
</dbReference>
<dbReference type="InterPro" id="IPR014718">
    <property type="entry name" value="GH-type_carb-bd"/>
</dbReference>
<dbReference type="InterPro" id="IPR008183">
    <property type="entry name" value="Aldose_1/G6P_1-epimerase"/>
</dbReference>
<dbReference type="Gene3D" id="2.70.98.10">
    <property type="match status" value="1"/>
</dbReference>
<dbReference type="SUPFAM" id="SSF74650">
    <property type="entry name" value="Galactose mutarotase-like"/>
    <property type="match status" value="1"/>
</dbReference>
<name>A0A2C5ZHF7_9HYPO</name>
<dbReference type="EMBL" id="NJEU01000195">
    <property type="protein sequence ID" value="PHH79162.1"/>
    <property type="molecule type" value="Genomic_DNA"/>
</dbReference>